<reference evidence="7 8" key="1">
    <citation type="submission" date="2018-11" db="EMBL/GenBank/DDBJ databases">
        <title>Gemmobacter sp. nov., YIM 102744-1 draft genome.</title>
        <authorList>
            <person name="Li G."/>
            <person name="Jiang Y."/>
        </authorList>
    </citation>
    <scope>NUCLEOTIDE SEQUENCE [LARGE SCALE GENOMIC DNA]</scope>
    <source>
        <strain evidence="7 8">YIM 102744-1</strain>
    </source>
</reference>
<dbReference type="InterPro" id="IPR022764">
    <property type="entry name" value="Peptidase_S54_rhomboid_dom"/>
</dbReference>
<feature type="transmembrane region" description="Helical" evidence="5">
    <location>
        <begin position="81"/>
        <end position="103"/>
    </location>
</feature>
<evidence type="ECO:0000256" key="4">
    <source>
        <dbReference type="ARBA" id="ARBA00023136"/>
    </source>
</evidence>
<keyword evidence="7" id="KW-0645">Protease</keyword>
<dbReference type="Gene3D" id="1.20.1540.10">
    <property type="entry name" value="Rhomboid-like"/>
    <property type="match status" value="1"/>
</dbReference>
<comment type="caution">
    <text evidence="7">The sequence shown here is derived from an EMBL/GenBank/DDBJ whole genome shotgun (WGS) entry which is preliminary data.</text>
</comment>
<dbReference type="GO" id="GO:0004252">
    <property type="term" value="F:serine-type endopeptidase activity"/>
    <property type="evidence" value="ECO:0007669"/>
    <property type="project" value="InterPro"/>
</dbReference>
<evidence type="ECO:0000256" key="1">
    <source>
        <dbReference type="ARBA" id="ARBA00004141"/>
    </source>
</evidence>
<evidence type="ECO:0000259" key="6">
    <source>
        <dbReference type="Pfam" id="PF01694"/>
    </source>
</evidence>
<keyword evidence="8" id="KW-1185">Reference proteome</keyword>
<feature type="transmembrane region" description="Helical" evidence="5">
    <location>
        <begin position="197"/>
        <end position="217"/>
    </location>
</feature>
<feature type="transmembrane region" description="Helical" evidence="5">
    <location>
        <begin position="173"/>
        <end position="191"/>
    </location>
</feature>
<dbReference type="Proteomes" id="UP000282125">
    <property type="component" value="Unassembled WGS sequence"/>
</dbReference>
<keyword evidence="7" id="KW-0378">Hydrolase</keyword>
<evidence type="ECO:0000256" key="5">
    <source>
        <dbReference type="SAM" id="Phobius"/>
    </source>
</evidence>
<evidence type="ECO:0000313" key="8">
    <source>
        <dbReference type="Proteomes" id="UP000282125"/>
    </source>
</evidence>
<proteinExistence type="predicted"/>
<dbReference type="AlphaFoldDB" id="A0A3P3DI22"/>
<feature type="transmembrane region" description="Helical" evidence="5">
    <location>
        <begin position="115"/>
        <end position="135"/>
    </location>
</feature>
<name>A0A3P3DI22_9RHOB</name>
<dbReference type="SUPFAM" id="SSF144091">
    <property type="entry name" value="Rhomboid-like"/>
    <property type="match status" value="1"/>
</dbReference>
<evidence type="ECO:0000256" key="3">
    <source>
        <dbReference type="ARBA" id="ARBA00022989"/>
    </source>
</evidence>
<dbReference type="RefSeq" id="WP_124965125.1">
    <property type="nucleotide sequence ID" value="NZ_RRAZ01000015.1"/>
</dbReference>
<keyword evidence="3 5" id="KW-1133">Transmembrane helix</keyword>
<dbReference type="InterPro" id="IPR035952">
    <property type="entry name" value="Rhomboid-like_sf"/>
</dbReference>
<dbReference type="Pfam" id="PF01694">
    <property type="entry name" value="Rhomboid"/>
    <property type="match status" value="1"/>
</dbReference>
<keyword evidence="2 5" id="KW-0812">Transmembrane</keyword>
<dbReference type="EMBL" id="RRAZ01000015">
    <property type="protein sequence ID" value="RRH73890.1"/>
    <property type="molecule type" value="Genomic_DNA"/>
</dbReference>
<comment type="subcellular location">
    <subcellularLocation>
        <location evidence="1">Membrane</location>
        <topology evidence="1">Multi-pass membrane protein</topology>
    </subcellularLocation>
</comment>
<feature type="domain" description="Peptidase S54 rhomboid" evidence="6">
    <location>
        <begin position="76"/>
        <end position="215"/>
    </location>
</feature>
<gene>
    <name evidence="7" type="ORF">EG244_11400</name>
</gene>
<dbReference type="OrthoDB" id="7836448at2"/>
<evidence type="ECO:0000256" key="2">
    <source>
        <dbReference type="ARBA" id="ARBA00022692"/>
    </source>
</evidence>
<organism evidence="7 8">
    <name type="scientific">Falsigemmobacter faecalis</name>
    <dbReference type="NCBI Taxonomy" id="2488730"/>
    <lineage>
        <taxon>Bacteria</taxon>
        <taxon>Pseudomonadati</taxon>
        <taxon>Pseudomonadota</taxon>
        <taxon>Alphaproteobacteria</taxon>
        <taxon>Rhodobacterales</taxon>
        <taxon>Paracoccaceae</taxon>
        <taxon>Falsigemmobacter</taxon>
    </lineage>
</organism>
<dbReference type="GO" id="GO:0016020">
    <property type="term" value="C:membrane"/>
    <property type="evidence" value="ECO:0007669"/>
    <property type="project" value="UniProtKB-SubCell"/>
</dbReference>
<evidence type="ECO:0000313" key="7">
    <source>
        <dbReference type="EMBL" id="RRH73890.1"/>
    </source>
</evidence>
<sequence length="229" mass="24725">MSTNPHLPQSPLNPLPPVVWALVVPMILFEVIFQLSGQGLIGGADGIGWRMQALERMVFIPEQFLWMVQTGQFPPRELARIVIYPFAHLSFMHAAFVVVFVLALGKFVGELFRPLALVGLFFGSSILAAVVYAALGQKVPLVGGYAGAFGLIGAFSFVLWVRLRQRGESGLQAFSLIGVMILVRMAFGIFGGVAPDWIADLAGFAAGFGLSFVLIPGGPKRLLALLRAR</sequence>
<dbReference type="GO" id="GO:0006508">
    <property type="term" value="P:proteolysis"/>
    <property type="evidence" value="ECO:0007669"/>
    <property type="project" value="UniProtKB-KW"/>
</dbReference>
<protein>
    <submittedName>
        <fullName evidence="7">Rhomboid family intramembrane serine protease</fullName>
    </submittedName>
</protein>
<feature type="transmembrane region" description="Helical" evidence="5">
    <location>
        <begin position="141"/>
        <end position="161"/>
    </location>
</feature>
<feature type="transmembrane region" description="Helical" evidence="5">
    <location>
        <begin position="20"/>
        <end position="41"/>
    </location>
</feature>
<keyword evidence="4 5" id="KW-0472">Membrane</keyword>
<accession>A0A3P3DI22</accession>